<sequence>MALRPPHLGRKSSTPWDRLRPVKQDPLESMGFVSKGDTRLLETKAQENFYNKIVARYMQFCTNHSKDLDNAFASLSLEDDGSASSAPTGYSSIGRGHRPLVSAHPDAELLPSAQQHNSPTPSPSGELSTILLALRKLREGLLATSTSAPSPVFSQRVHVFNIRTAILAFHPPGYHPSLLHLLFVLHSPTHPLPKSELVEMTTYLILDTAIRQHDLGQAFALRYNSRVKFGFKSRVVDSILRAVVMGDWVTFWRVRQTVDGYVRAILHWHIETQRKLALKAIGRTYLGCDIRYILQSASGGELSWEDLVRIEDVGWERDGDKAVIRKPKARVAAS</sequence>
<dbReference type="AlphaFoldDB" id="A0A0D2AGD2"/>
<keyword evidence="3" id="KW-1185">Reference proteome</keyword>
<dbReference type="RefSeq" id="XP_016259392.1">
    <property type="nucleotide sequence ID" value="XM_016410370.1"/>
</dbReference>
<dbReference type="GeneID" id="27361051"/>
<feature type="compositionally biased region" description="Polar residues" evidence="1">
    <location>
        <begin position="82"/>
        <end position="91"/>
    </location>
</feature>
<evidence type="ECO:0000313" key="2">
    <source>
        <dbReference type="EMBL" id="KIW39176.1"/>
    </source>
</evidence>
<dbReference type="PANTHER" id="PTHR39398">
    <property type="entry name" value="YALI0F14311P"/>
    <property type="match status" value="1"/>
</dbReference>
<dbReference type="EMBL" id="KN847340">
    <property type="protein sequence ID" value="KIW39176.1"/>
    <property type="molecule type" value="Genomic_DNA"/>
</dbReference>
<dbReference type="HOGENOM" id="CLU_055649_0_0_1"/>
<feature type="region of interest" description="Disordered" evidence="1">
    <location>
        <begin position="79"/>
        <end position="98"/>
    </location>
</feature>
<accession>A0A0D2AGD2</accession>
<dbReference type="STRING" id="215243.A0A0D2AGD2"/>
<dbReference type="PANTHER" id="PTHR39398:SF1">
    <property type="entry name" value="CSN8_PSMD8_EIF3K DOMAIN-CONTAINING PROTEIN"/>
    <property type="match status" value="1"/>
</dbReference>
<evidence type="ECO:0008006" key="4">
    <source>
        <dbReference type="Google" id="ProtNLM"/>
    </source>
</evidence>
<gene>
    <name evidence="2" type="ORF">PV06_08977</name>
</gene>
<evidence type="ECO:0000313" key="3">
    <source>
        <dbReference type="Proteomes" id="UP000053342"/>
    </source>
</evidence>
<dbReference type="VEuPathDB" id="FungiDB:PV06_08977"/>
<reference evidence="2 3" key="1">
    <citation type="submission" date="2015-01" db="EMBL/GenBank/DDBJ databases">
        <title>The Genome Sequence of Exophiala oligosperma CBS72588.</title>
        <authorList>
            <consortium name="The Broad Institute Genomics Platform"/>
            <person name="Cuomo C."/>
            <person name="de Hoog S."/>
            <person name="Gorbushina A."/>
            <person name="Stielow B."/>
            <person name="Teixiera M."/>
            <person name="Abouelleil A."/>
            <person name="Chapman S.B."/>
            <person name="Priest M."/>
            <person name="Young S.K."/>
            <person name="Wortman J."/>
            <person name="Nusbaum C."/>
            <person name="Birren B."/>
        </authorList>
    </citation>
    <scope>NUCLEOTIDE SEQUENCE [LARGE SCALE GENOMIC DNA]</scope>
    <source>
        <strain evidence="2 3">CBS 72588</strain>
    </source>
</reference>
<feature type="region of interest" description="Disordered" evidence="1">
    <location>
        <begin position="1"/>
        <end position="22"/>
    </location>
</feature>
<organism evidence="2 3">
    <name type="scientific">Exophiala oligosperma</name>
    <dbReference type="NCBI Taxonomy" id="215243"/>
    <lineage>
        <taxon>Eukaryota</taxon>
        <taxon>Fungi</taxon>
        <taxon>Dikarya</taxon>
        <taxon>Ascomycota</taxon>
        <taxon>Pezizomycotina</taxon>
        <taxon>Eurotiomycetes</taxon>
        <taxon>Chaetothyriomycetidae</taxon>
        <taxon>Chaetothyriales</taxon>
        <taxon>Herpotrichiellaceae</taxon>
        <taxon>Exophiala</taxon>
    </lineage>
</organism>
<dbReference type="Proteomes" id="UP000053342">
    <property type="component" value="Unassembled WGS sequence"/>
</dbReference>
<name>A0A0D2AGD2_9EURO</name>
<dbReference type="OrthoDB" id="2100128at2759"/>
<protein>
    <recommendedName>
        <fullName evidence="4">CSN8/PSMD8/EIF3K domain-containing protein</fullName>
    </recommendedName>
</protein>
<proteinExistence type="predicted"/>
<evidence type="ECO:0000256" key="1">
    <source>
        <dbReference type="SAM" id="MobiDB-lite"/>
    </source>
</evidence>